<dbReference type="Gene3D" id="2.30.42.10">
    <property type="match status" value="1"/>
</dbReference>
<feature type="transmembrane region" description="Helical" evidence="1">
    <location>
        <begin position="181"/>
        <end position="198"/>
    </location>
</feature>
<feature type="transmembrane region" description="Helical" evidence="1">
    <location>
        <begin position="143"/>
        <end position="160"/>
    </location>
</feature>
<keyword evidence="1" id="KW-0472">Membrane</keyword>
<evidence type="ECO:0000259" key="2">
    <source>
        <dbReference type="PROSITE" id="PS50106"/>
    </source>
</evidence>
<dbReference type="InterPro" id="IPR036034">
    <property type="entry name" value="PDZ_sf"/>
</dbReference>
<gene>
    <name evidence="3" type="ORF">GQR93_09210</name>
</gene>
<accession>A0A6P1E4N0</accession>
<dbReference type="SUPFAM" id="SSF50156">
    <property type="entry name" value="PDZ domain-like"/>
    <property type="match status" value="1"/>
</dbReference>
<feature type="transmembrane region" description="Helical" evidence="1">
    <location>
        <begin position="273"/>
        <end position="290"/>
    </location>
</feature>
<dbReference type="Pfam" id="PF13180">
    <property type="entry name" value="PDZ_2"/>
    <property type="match status" value="1"/>
</dbReference>
<sequence length="391" mass="44615">MREKFMKFLLAICFYVLQPMLWVGVVRAYLIHTNRVKRERRIFNSAIYEDFYEGRHFVRSGLMIGVIFSVVLGSLLMTSLQWLILYEGLCLIALVLIPWQFLGVTLIGAAGILSLLLPQMTQFNFIEKWFVNMEISSHQVNPVNYLAILAVVIFATGLFVRANAGRFDSPAISRNKRNNKVAVYPFNELTIFPLLLLLPGDWFKIGLGFLPVFQINHHSFVILIVPILIGLKLTVRKSTPREFFRNLGKLMMLVAGLGILMVIGAAFNHKLVLPAMIFLMICYYGVILIVKHRDRKQQFEYSEVMDGIRIIGIQPGTPAAKMNLSVGDVILTVNDIQVSNDDQFYRALSTSPTYCRFKVRDRHDQLKMTESAIFKNSPHEIGVKTYTQSVE</sequence>
<dbReference type="InterPro" id="IPR001478">
    <property type="entry name" value="PDZ"/>
</dbReference>
<evidence type="ECO:0000256" key="1">
    <source>
        <dbReference type="SAM" id="Phobius"/>
    </source>
</evidence>
<keyword evidence="1" id="KW-1133">Transmembrane helix</keyword>
<feature type="domain" description="PDZ" evidence="2">
    <location>
        <begin position="286"/>
        <end position="363"/>
    </location>
</feature>
<feature type="transmembrane region" description="Helical" evidence="1">
    <location>
        <begin position="89"/>
        <end position="117"/>
    </location>
</feature>
<dbReference type="AlphaFoldDB" id="A0A6P1E4N0"/>
<dbReference type="Proteomes" id="UP000465035">
    <property type="component" value="Chromosome"/>
</dbReference>
<proteinExistence type="predicted"/>
<name>A0A6P1E4N0_LENHI</name>
<keyword evidence="1" id="KW-0812">Transmembrane</keyword>
<dbReference type="PROSITE" id="PS50106">
    <property type="entry name" value="PDZ"/>
    <property type="match status" value="1"/>
</dbReference>
<dbReference type="EMBL" id="CP047121">
    <property type="protein sequence ID" value="QHB52356.1"/>
    <property type="molecule type" value="Genomic_DNA"/>
</dbReference>
<protein>
    <submittedName>
        <fullName evidence="3">PDZ domain-containing protein</fullName>
    </submittedName>
</protein>
<reference evidence="3 4" key="1">
    <citation type="submission" date="2019-12" db="EMBL/GenBank/DDBJ databases">
        <title>Lactobacillus hilgardii FLUB.</title>
        <authorList>
            <person name="Gustaw K."/>
        </authorList>
    </citation>
    <scope>NUCLEOTIDE SEQUENCE [LARGE SCALE GENOMIC DNA]</scope>
    <source>
        <strain evidence="3 4">FLUB</strain>
    </source>
</reference>
<dbReference type="SMART" id="SM00228">
    <property type="entry name" value="PDZ"/>
    <property type="match status" value="1"/>
</dbReference>
<feature type="transmembrane region" description="Helical" evidence="1">
    <location>
        <begin position="57"/>
        <end position="77"/>
    </location>
</feature>
<feature type="transmembrane region" description="Helical" evidence="1">
    <location>
        <begin position="218"/>
        <end position="235"/>
    </location>
</feature>
<evidence type="ECO:0000313" key="3">
    <source>
        <dbReference type="EMBL" id="QHB52356.1"/>
    </source>
</evidence>
<feature type="transmembrane region" description="Helical" evidence="1">
    <location>
        <begin position="247"/>
        <end position="267"/>
    </location>
</feature>
<organism evidence="3 4">
    <name type="scientific">Lentilactobacillus hilgardii</name>
    <name type="common">Lactobacillus hilgardii</name>
    <dbReference type="NCBI Taxonomy" id="1588"/>
    <lineage>
        <taxon>Bacteria</taxon>
        <taxon>Bacillati</taxon>
        <taxon>Bacillota</taxon>
        <taxon>Bacilli</taxon>
        <taxon>Lactobacillales</taxon>
        <taxon>Lactobacillaceae</taxon>
        <taxon>Lentilactobacillus</taxon>
    </lineage>
</organism>
<evidence type="ECO:0000313" key="4">
    <source>
        <dbReference type="Proteomes" id="UP000465035"/>
    </source>
</evidence>